<feature type="binding site" evidence="10">
    <location>
        <position position="42"/>
    </location>
    <ligand>
        <name>Fe cation</name>
        <dbReference type="ChEBI" id="CHEBI:24875"/>
    </ligand>
</feature>
<dbReference type="PANTHER" id="PTHR47627:SF1">
    <property type="entry name" value="RUBREDOXIN-1-RELATED"/>
    <property type="match status" value="1"/>
</dbReference>
<dbReference type="InterPro" id="IPR050526">
    <property type="entry name" value="Rubredoxin_ET"/>
</dbReference>
<proteinExistence type="inferred from homology"/>
<comment type="cofactor">
    <cofactor evidence="9 10">
        <name>Fe(3+)</name>
        <dbReference type="ChEBI" id="CHEBI:29034"/>
    </cofactor>
    <text evidence="9 10">Binds 1 Fe(3+) ion per subunit.</text>
</comment>
<dbReference type="InterPro" id="IPR024922">
    <property type="entry name" value="Rubredoxin"/>
</dbReference>
<dbReference type="GO" id="GO:0005506">
    <property type="term" value="F:iron ion binding"/>
    <property type="evidence" value="ECO:0007669"/>
    <property type="project" value="InterPro"/>
</dbReference>
<dbReference type="InterPro" id="IPR024934">
    <property type="entry name" value="Rubredoxin-like_dom"/>
</dbReference>
<comment type="function">
    <text evidence="1">Involved in the hydrocarbon hydroxylating system, which transfers electrons from NADH to rubredoxin reductase and then through rubredoxin to alkane 1 monooxygenase.</text>
</comment>
<dbReference type="RefSeq" id="WP_044401971.1">
    <property type="nucleotide sequence ID" value="NZ_AP022642.1"/>
</dbReference>
<evidence type="ECO:0000256" key="4">
    <source>
        <dbReference type="ARBA" id="ARBA00005337"/>
    </source>
</evidence>
<reference evidence="12 16" key="2">
    <citation type="journal article" date="2020" name="Microbiol. Resour. Announc.">
        <title>Complete genome sequence of Pseudomonas otitidis strain MrB4, isolated from Lake Biwa in Japan.</title>
        <authorList>
            <person name="Miyazaki K."/>
            <person name="Hase E."/>
            <person name="Maruya T."/>
        </authorList>
    </citation>
    <scope>NUCLEOTIDE SEQUENCE [LARGE SCALE GENOMIC DNA]</scope>
    <source>
        <strain evidence="12 16">MrB4</strain>
    </source>
</reference>
<dbReference type="Gene3D" id="2.20.28.10">
    <property type="match status" value="1"/>
</dbReference>
<evidence type="ECO:0000256" key="6">
    <source>
        <dbReference type="ARBA" id="ARBA00022723"/>
    </source>
</evidence>
<dbReference type="UniPathway" id="UPA00191"/>
<keyword evidence="17" id="KW-1185">Reference proteome</keyword>
<feature type="binding site" evidence="10">
    <location>
        <position position="6"/>
    </location>
    <ligand>
        <name>Fe cation</name>
        <dbReference type="ChEBI" id="CHEBI:24875"/>
    </ligand>
</feature>
<sequence>MKTWICVVCGLIYDEAKGWPEEGIPAGTAWGDVPEDWVCPDCGVGKADFDMQEI</sequence>
<gene>
    <name evidence="12" type="primary">rubA1_2</name>
    <name evidence="14" type="ORF">GO594_18550</name>
    <name evidence="12" type="ORF">PtoMrB4_54510</name>
    <name evidence="13" type="ORF">R0G64_19450</name>
</gene>
<dbReference type="Proteomes" id="UP000461288">
    <property type="component" value="Unassembled WGS sequence"/>
</dbReference>
<dbReference type="Proteomes" id="UP001273935">
    <property type="component" value="Unassembled WGS sequence"/>
</dbReference>
<evidence type="ECO:0000256" key="7">
    <source>
        <dbReference type="ARBA" id="ARBA00022982"/>
    </source>
</evidence>
<dbReference type="CDD" id="cd00730">
    <property type="entry name" value="rubredoxin"/>
    <property type="match status" value="1"/>
</dbReference>
<evidence type="ECO:0000256" key="2">
    <source>
        <dbReference type="ARBA" id="ARBA00004496"/>
    </source>
</evidence>
<dbReference type="Proteomes" id="UP000501237">
    <property type="component" value="Chromosome"/>
</dbReference>
<evidence type="ECO:0000256" key="8">
    <source>
        <dbReference type="ARBA" id="ARBA00023004"/>
    </source>
</evidence>
<dbReference type="SUPFAM" id="SSF57802">
    <property type="entry name" value="Rubredoxin-like"/>
    <property type="match status" value="1"/>
</dbReference>
<dbReference type="STRING" id="319939.SAMN05216263_117137"/>
<evidence type="ECO:0000256" key="9">
    <source>
        <dbReference type="PIRNR" id="PIRNR000071"/>
    </source>
</evidence>
<evidence type="ECO:0000313" key="17">
    <source>
        <dbReference type="Proteomes" id="UP001273935"/>
    </source>
</evidence>
<keyword evidence="8 9" id="KW-0408">Iron</keyword>
<dbReference type="GO" id="GO:0005737">
    <property type="term" value="C:cytoplasm"/>
    <property type="evidence" value="ECO:0007669"/>
    <property type="project" value="UniProtKB-SubCell"/>
</dbReference>
<reference evidence="13 17" key="3">
    <citation type="submission" date="2023-10" db="EMBL/GenBank/DDBJ databases">
        <title>Pseudomonas otitidis isolated from a paediatric patient with cystic fibrosis in Chile.</title>
        <authorList>
            <person name="Amsteins-Romero L."/>
            <person name="Opazo-Capurro A."/>
            <person name="Matus-Kohler M."/>
            <person name="Gonzalez-Rocha G."/>
        </authorList>
    </citation>
    <scope>NUCLEOTIDE SEQUENCE [LARGE SCALE GENOMIC DNA]</scope>
    <source>
        <strain evidence="13 17">P-714</strain>
    </source>
</reference>
<comment type="subcellular location">
    <subcellularLocation>
        <location evidence="2">Cytoplasm</location>
    </subcellularLocation>
</comment>
<evidence type="ECO:0000313" key="12">
    <source>
        <dbReference type="EMBL" id="BCA31474.1"/>
    </source>
</evidence>
<dbReference type="PANTHER" id="PTHR47627">
    <property type="entry name" value="RUBREDOXIN"/>
    <property type="match status" value="1"/>
</dbReference>
<dbReference type="PIRSF" id="PIRSF000071">
    <property type="entry name" value="Rubredoxin"/>
    <property type="match status" value="1"/>
</dbReference>
<dbReference type="GO" id="GO:0043448">
    <property type="term" value="P:alkane catabolic process"/>
    <property type="evidence" value="ECO:0007669"/>
    <property type="project" value="UniProtKB-UniPathway"/>
</dbReference>
<feature type="domain" description="Rubredoxin-like" evidence="11">
    <location>
        <begin position="1"/>
        <end position="52"/>
    </location>
</feature>
<feature type="binding site" evidence="10">
    <location>
        <position position="39"/>
    </location>
    <ligand>
        <name>Fe cation</name>
        <dbReference type="ChEBI" id="CHEBI:24875"/>
    </ligand>
</feature>
<dbReference type="GeneID" id="57400676"/>
<dbReference type="PROSITE" id="PS00202">
    <property type="entry name" value="RUBREDOXIN"/>
    <property type="match status" value="1"/>
</dbReference>
<name>A0A1I0UN86_9GAMM</name>
<keyword evidence="7 9" id="KW-0249">Electron transport</keyword>
<organism evidence="14 15">
    <name type="scientific">Metapseudomonas otitidis</name>
    <dbReference type="NCBI Taxonomy" id="319939"/>
    <lineage>
        <taxon>Bacteria</taxon>
        <taxon>Pseudomonadati</taxon>
        <taxon>Pseudomonadota</taxon>
        <taxon>Gammaproteobacteria</taxon>
        <taxon>Pseudomonadales</taxon>
        <taxon>Pseudomonadaceae</taxon>
        <taxon>Metapseudomonas</taxon>
    </lineage>
</organism>
<protein>
    <recommendedName>
        <fullName evidence="9">Rubredoxin</fullName>
    </recommendedName>
</protein>
<evidence type="ECO:0000256" key="5">
    <source>
        <dbReference type="ARBA" id="ARBA00022448"/>
    </source>
</evidence>
<dbReference type="InterPro" id="IPR018527">
    <property type="entry name" value="Rubredoxin_Fe_BS"/>
</dbReference>
<dbReference type="InterPro" id="IPR024935">
    <property type="entry name" value="Rubredoxin_dom"/>
</dbReference>
<dbReference type="PROSITE" id="PS50903">
    <property type="entry name" value="RUBREDOXIN_LIKE"/>
    <property type="match status" value="1"/>
</dbReference>
<comment type="similarity">
    <text evidence="4 9">Belongs to the rubredoxin family.</text>
</comment>
<evidence type="ECO:0000256" key="10">
    <source>
        <dbReference type="PIRSR" id="PIRSR000071-1"/>
    </source>
</evidence>
<dbReference type="PRINTS" id="PR00163">
    <property type="entry name" value="RUBREDOXIN"/>
</dbReference>
<evidence type="ECO:0000256" key="3">
    <source>
        <dbReference type="ARBA" id="ARBA00004933"/>
    </source>
</evidence>
<dbReference type="Pfam" id="PF00301">
    <property type="entry name" value="Rubredoxin"/>
    <property type="match status" value="1"/>
</dbReference>
<reference evidence="14 15" key="1">
    <citation type="submission" date="2019-12" db="EMBL/GenBank/DDBJ databases">
        <title>Draft genome sequence of Pseudomonas otitidis recovered from a chicken carcass.</title>
        <authorList>
            <person name="Vieira T.R."/>
            <person name="Oliviera E.F.C."/>
            <person name="Silva N.M.V."/>
            <person name="Sambrano G.E."/>
            <person name="Cibulski S.P."/>
            <person name="Cardoso M.R.I."/>
        </authorList>
    </citation>
    <scope>NUCLEOTIDE SEQUENCE [LARGE SCALE GENOMIC DNA]</scope>
    <source>
        <strain evidence="14 15">25_K</strain>
    </source>
</reference>
<dbReference type="GO" id="GO:0009055">
    <property type="term" value="F:electron transfer activity"/>
    <property type="evidence" value="ECO:0007669"/>
    <property type="project" value="InterPro"/>
</dbReference>
<dbReference type="KEGG" id="poj:PtoMrB4_54510"/>
<evidence type="ECO:0000259" key="11">
    <source>
        <dbReference type="PROSITE" id="PS50903"/>
    </source>
</evidence>
<evidence type="ECO:0000313" key="16">
    <source>
        <dbReference type="Proteomes" id="UP000501237"/>
    </source>
</evidence>
<feature type="binding site" evidence="10">
    <location>
        <position position="9"/>
    </location>
    <ligand>
        <name>Fe cation</name>
        <dbReference type="ChEBI" id="CHEBI:24875"/>
    </ligand>
</feature>
<dbReference type="FunFam" id="2.20.28.10:FF:000001">
    <property type="entry name" value="Rubredoxin"/>
    <property type="match status" value="1"/>
</dbReference>
<evidence type="ECO:0000313" key="15">
    <source>
        <dbReference type="Proteomes" id="UP000461288"/>
    </source>
</evidence>
<dbReference type="EMBL" id="WTFN01000048">
    <property type="protein sequence ID" value="MWK57985.1"/>
    <property type="molecule type" value="Genomic_DNA"/>
</dbReference>
<keyword evidence="6 9" id="KW-0479">Metal-binding</keyword>
<evidence type="ECO:0000313" key="13">
    <source>
        <dbReference type="EMBL" id="MDV3441600.1"/>
    </source>
</evidence>
<evidence type="ECO:0000313" key="14">
    <source>
        <dbReference type="EMBL" id="MWK57985.1"/>
    </source>
</evidence>
<dbReference type="AlphaFoldDB" id="A0A1I0UN86"/>
<keyword evidence="5 9" id="KW-0813">Transport</keyword>
<comment type="pathway">
    <text evidence="3">Hydrocarbon metabolism; alkane degradation.</text>
</comment>
<accession>A0A1I0UN86</accession>
<dbReference type="EMBL" id="JAWJUL010000081">
    <property type="protein sequence ID" value="MDV3441600.1"/>
    <property type="molecule type" value="Genomic_DNA"/>
</dbReference>
<dbReference type="EMBL" id="AP022642">
    <property type="protein sequence ID" value="BCA31474.1"/>
    <property type="molecule type" value="Genomic_DNA"/>
</dbReference>
<evidence type="ECO:0000256" key="1">
    <source>
        <dbReference type="ARBA" id="ARBA00002792"/>
    </source>
</evidence>